<gene>
    <name evidence="4" type="primary">yacG</name>
    <name evidence="4" type="ORF">ENX03_04605</name>
</gene>
<dbReference type="InterPro" id="IPR005584">
    <property type="entry name" value="DNA_gyrase_inhibitor_YacG"/>
</dbReference>
<dbReference type="EMBL" id="DTMM01000089">
    <property type="protein sequence ID" value="HFT93211.1"/>
    <property type="molecule type" value="Genomic_DNA"/>
</dbReference>
<keyword evidence="2" id="KW-0862">Zinc</keyword>
<dbReference type="PANTHER" id="PTHR36150">
    <property type="entry name" value="DNA GYRASE INHIBITOR YACG"/>
    <property type="match status" value="1"/>
</dbReference>
<name>A0A7C3QTG3_9BACT</name>
<dbReference type="PANTHER" id="PTHR36150:SF1">
    <property type="entry name" value="DNA GYRASE INHIBITOR YACG"/>
    <property type="match status" value="1"/>
</dbReference>
<keyword evidence="1" id="KW-0479">Metal-binding</keyword>
<sequence>MPRPWGCRVVSGEGIRRCVVCHAPLEGERYARTSFCSNRCRKIDLARWLNEEYRIREEGENATESGEEASGFGQGDER</sequence>
<protein>
    <submittedName>
        <fullName evidence="4">DNA gyrase inhibitor YacG</fullName>
    </submittedName>
</protein>
<dbReference type="GO" id="GO:0006355">
    <property type="term" value="P:regulation of DNA-templated transcription"/>
    <property type="evidence" value="ECO:0007669"/>
    <property type="project" value="InterPro"/>
</dbReference>
<evidence type="ECO:0000256" key="2">
    <source>
        <dbReference type="ARBA" id="ARBA00022833"/>
    </source>
</evidence>
<proteinExistence type="predicted"/>
<comment type="caution">
    <text evidence="4">The sequence shown here is derived from an EMBL/GenBank/DDBJ whole genome shotgun (WGS) entry which is preliminary data.</text>
</comment>
<dbReference type="InterPro" id="IPR013088">
    <property type="entry name" value="Znf_NHR/GATA"/>
</dbReference>
<feature type="compositionally biased region" description="Low complexity" evidence="3">
    <location>
        <begin position="62"/>
        <end position="71"/>
    </location>
</feature>
<dbReference type="Gene3D" id="3.30.50.10">
    <property type="entry name" value="Erythroid Transcription Factor GATA-1, subunit A"/>
    <property type="match status" value="1"/>
</dbReference>
<evidence type="ECO:0000256" key="1">
    <source>
        <dbReference type="ARBA" id="ARBA00022723"/>
    </source>
</evidence>
<dbReference type="SUPFAM" id="SSF57716">
    <property type="entry name" value="Glucocorticoid receptor-like (DNA-binding domain)"/>
    <property type="match status" value="1"/>
</dbReference>
<evidence type="ECO:0000313" key="4">
    <source>
        <dbReference type="EMBL" id="HFT93211.1"/>
    </source>
</evidence>
<dbReference type="AlphaFoldDB" id="A0A7C3QTG3"/>
<accession>A0A7C3QTG3</accession>
<feature type="region of interest" description="Disordered" evidence="3">
    <location>
        <begin position="58"/>
        <end position="78"/>
    </location>
</feature>
<dbReference type="Pfam" id="PF03884">
    <property type="entry name" value="YacG"/>
    <property type="match status" value="1"/>
</dbReference>
<reference evidence="4" key="1">
    <citation type="journal article" date="2020" name="mSystems">
        <title>Genome- and Community-Level Interaction Insights into Carbon Utilization and Element Cycling Functions of Hydrothermarchaeota in Hydrothermal Sediment.</title>
        <authorList>
            <person name="Zhou Z."/>
            <person name="Liu Y."/>
            <person name="Xu W."/>
            <person name="Pan J."/>
            <person name="Luo Z.H."/>
            <person name="Li M."/>
        </authorList>
    </citation>
    <scope>NUCLEOTIDE SEQUENCE [LARGE SCALE GENOMIC DNA]</scope>
    <source>
        <strain evidence="4">SpSt-902</strain>
    </source>
</reference>
<evidence type="ECO:0000256" key="3">
    <source>
        <dbReference type="SAM" id="MobiDB-lite"/>
    </source>
</evidence>
<organism evidence="4">
    <name type="scientific">Leptospirillum ferriphilum</name>
    <dbReference type="NCBI Taxonomy" id="178606"/>
    <lineage>
        <taxon>Bacteria</taxon>
        <taxon>Pseudomonadati</taxon>
        <taxon>Nitrospirota</taxon>
        <taxon>Nitrospiria</taxon>
        <taxon>Nitrospirales</taxon>
        <taxon>Nitrospiraceae</taxon>
        <taxon>Leptospirillum</taxon>
    </lineage>
</organism>
<dbReference type="GO" id="GO:0008270">
    <property type="term" value="F:zinc ion binding"/>
    <property type="evidence" value="ECO:0007669"/>
    <property type="project" value="InterPro"/>
</dbReference>